<organism evidence="2 3">
    <name type="scientific">Marinobacter nanhaiticus D15-8W</name>
    <dbReference type="NCBI Taxonomy" id="626887"/>
    <lineage>
        <taxon>Bacteria</taxon>
        <taxon>Pseudomonadati</taxon>
        <taxon>Pseudomonadota</taxon>
        <taxon>Gammaproteobacteria</taxon>
        <taxon>Pseudomonadales</taxon>
        <taxon>Marinobacteraceae</taxon>
        <taxon>Marinobacter</taxon>
    </lineage>
</organism>
<dbReference type="HOGENOM" id="CLU_1159981_0_0_6"/>
<protein>
    <submittedName>
        <fullName evidence="2">Uncharacterized protein</fullName>
    </submittedName>
</protein>
<evidence type="ECO:0000256" key="1">
    <source>
        <dbReference type="SAM" id="MobiDB-lite"/>
    </source>
</evidence>
<dbReference type="STRING" id="626887.J057_08521"/>
<evidence type="ECO:0000313" key="3">
    <source>
        <dbReference type="Proteomes" id="UP000013165"/>
    </source>
</evidence>
<feature type="region of interest" description="Disordered" evidence="1">
    <location>
        <begin position="207"/>
        <end position="239"/>
    </location>
</feature>
<feature type="compositionally biased region" description="Polar residues" evidence="1">
    <location>
        <begin position="25"/>
        <end position="41"/>
    </location>
</feature>
<dbReference type="AlphaFoldDB" id="N6WUY5"/>
<accession>N6WUY5</accession>
<proteinExistence type="predicted"/>
<name>N6WUY5_9GAMM</name>
<feature type="region of interest" description="Disordered" evidence="1">
    <location>
        <begin position="25"/>
        <end position="95"/>
    </location>
</feature>
<reference evidence="2 3" key="1">
    <citation type="journal article" date="2013" name="Genome Announc.">
        <title>Genome Sequence of the Polycyclic Aromatic Hydrocarbon-Degrading Bacterium Strain Marinobacter nanhaiticus D15-8WT.</title>
        <authorList>
            <person name="Cui Z."/>
            <person name="Gao W."/>
            <person name="Li Q."/>
            <person name="Xu G."/>
            <person name="Zheng L."/>
        </authorList>
    </citation>
    <scope>NUCLEOTIDE SEQUENCE [LARGE SCALE GENOMIC DNA]</scope>
    <source>
        <strain evidence="2 3">D15-8W</strain>
    </source>
</reference>
<keyword evidence="3" id="KW-1185">Reference proteome</keyword>
<dbReference type="PATRIC" id="fig|626887.3.peg.1701"/>
<dbReference type="eggNOG" id="ENOG50337GG">
    <property type="taxonomic scope" value="Bacteria"/>
</dbReference>
<sequence length="239" mass="24800">MIMTLLATAGGLAWLIYPQTQSEVASPEAQAQTQPKGQSASTPPPTPGNMKPAPGSAPGPGPVVATPSPVPAGSGGNSSANMPLPEPIQRAPRQPRAELWQVDTKDPSTEVNGIPATRISIAPQLLDAMHVGQEVTLPIPALNRSVTAKITSTHNQLDNVEVFKGPVTDGHPKDNVIITRGQTSTYVVVATREGTYSATIDNRTGNATLTDEGDITEGIHPGDDSISVPGIEMPTPESS</sequence>
<comment type="caution">
    <text evidence="2">The sequence shown here is derived from an EMBL/GenBank/DDBJ whole genome shotgun (WGS) entry which is preliminary data.</text>
</comment>
<dbReference type="EMBL" id="APLQ01000011">
    <property type="protein sequence ID" value="ENO15381.1"/>
    <property type="molecule type" value="Genomic_DNA"/>
</dbReference>
<gene>
    <name evidence="2" type="ORF">J057_08521</name>
</gene>
<dbReference type="Proteomes" id="UP000013165">
    <property type="component" value="Unassembled WGS sequence"/>
</dbReference>
<evidence type="ECO:0000313" key="2">
    <source>
        <dbReference type="EMBL" id="ENO15381.1"/>
    </source>
</evidence>